<reference evidence="2 3" key="1">
    <citation type="submission" date="2020-04" db="EMBL/GenBank/DDBJ databases">
        <authorList>
            <person name="Hitch T.C.A."/>
            <person name="Wylensek D."/>
            <person name="Clavel T."/>
        </authorList>
    </citation>
    <scope>NUCLEOTIDE SEQUENCE [LARGE SCALE GENOMIC DNA]</scope>
    <source>
        <strain evidence="2 3">COR2-253-APC-1A</strain>
    </source>
</reference>
<dbReference type="InterPro" id="IPR050128">
    <property type="entry name" value="Sulfate_adenylyltrnsfr_sub2"/>
</dbReference>
<dbReference type="Proteomes" id="UP000576225">
    <property type="component" value="Unassembled WGS sequence"/>
</dbReference>
<sequence length="260" mass="29196">MSIYLPGLEPPEYNARDLQLYDLILVSISGGKDSIAAALLVREAAERCGVLHRVRLVYADTGMEWTDCPEHVTRVAERLGLPLHTVRPRVPLPERIRERFGVLSGGNGWPSLQCRYCTSFSKTKPIDKLLRELSPTGAVLQVTGERREESEHRAALPAFGRIDRLSPDGKRAVYGWRPVIDFREADVWAAARSTGIEPHRCYSAGCSRLSCVGCILASNRDLAIQYEQQPETIEKLIKLEQDTGFTVKPEKSIRERIKLT</sequence>
<dbReference type="SUPFAM" id="SSF52402">
    <property type="entry name" value="Adenine nucleotide alpha hydrolases-like"/>
    <property type="match status" value="1"/>
</dbReference>
<comment type="caution">
    <text evidence="2">The sequence shown here is derived from an EMBL/GenBank/DDBJ whole genome shotgun (WGS) entry which is preliminary data.</text>
</comment>
<dbReference type="Gene3D" id="3.40.50.620">
    <property type="entry name" value="HUPs"/>
    <property type="match status" value="1"/>
</dbReference>
<dbReference type="InterPro" id="IPR014729">
    <property type="entry name" value="Rossmann-like_a/b/a_fold"/>
</dbReference>
<gene>
    <name evidence="2" type="ORF">HF882_08995</name>
</gene>
<feature type="domain" description="Phosphoadenosine phosphosulphate reductase" evidence="1">
    <location>
        <begin position="24"/>
        <end position="215"/>
    </location>
</feature>
<dbReference type="EMBL" id="JABAEW010000014">
    <property type="protein sequence ID" value="NMD86718.1"/>
    <property type="molecule type" value="Genomic_DNA"/>
</dbReference>
<dbReference type="Pfam" id="PF01507">
    <property type="entry name" value="PAPS_reduct"/>
    <property type="match status" value="1"/>
</dbReference>
<dbReference type="InterPro" id="IPR002500">
    <property type="entry name" value="PAPS_reduct_dom"/>
</dbReference>
<evidence type="ECO:0000259" key="1">
    <source>
        <dbReference type="Pfam" id="PF01507"/>
    </source>
</evidence>
<proteinExistence type="predicted"/>
<evidence type="ECO:0000313" key="3">
    <source>
        <dbReference type="Proteomes" id="UP000576225"/>
    </source>
</evidence>
<dbReference type="PANTHER" id="PTHR43196">
    <property type="entry name" value="SULFATE ADENYLYLTRANSFERASE SUBUNIT 2"/>
    <property type="match status" value="1"/>
</dbReference>
<dbReference type="AlphaFoldDB" id="A0A848AU99"/>
<name>A0A848AU99_9BACT</name>
<dbReference type="PANTHER" id="PTHR43196:SF2">
    <property type="entry name" value="PHOSPHOADENOSINE PHOSPHOSULFATE REDUCTASE"/>
    <property type="match status" value="1"/>
</dbReference>
<protein>
    <submittedName>
        <fullName evidence="2">Phosphoadenosine phosphosulfate reductase family protein</fullName>
    </submittedName>
</protein>
<dbReference type="RefSeq" id="WP_168962349.1">
    <property type="nucleotide sequence ID" value="NZ_JABAEW010000014.1"/>
</dbReference>
<organism evidence="2 3">
    <name type="scientific">Victivallis vadensis</name>
    <dbReference type="NCBI Taxonomy" id="172901"/>
    <lineage>
        <taxon>Bacteria</taxon>
        <taxon>Pseudomonadati</taxon>
        <taxon>Lentisphaerota</taxon>
        <taxon>Lentisphaeria</taxon>
        <taxon>Victivallales</taxon>
        <taxon>Victivallaceae</taxon>
        <taxon>Victivallis</taxon>
    </lineage>
</organism>
<accession>A0A848AU99</accession>
<evidence type="ECO:0000313" key="2">
    <source>
        <dbReference type="EMBL" id="NMD86718.1"/>
    </source>
</evidence>
<dbReference type="GO" id="GO:0003824">
    <property type="term" value="F:catalytic activity"/>
    <property type="evidence" value="ECO:0007669"/>
    <property type="project" value="InterPro"/>
</dbReference>